<sequence length="73" mass="8533">MEEEQKMIMEKITDCRRFGMMCLSLSTFLYMGMLIPGYGDVEWKAGLLACSSFLFLILSFVFYRRSAKLNEKI</sequence>
<comment type="caution">
    <text evidence="2">The sequence shown here is derived from an EMBL/GenBank/DDBJ whole genome shotgun (WGS) entry which is preliminary data.</text>
</comment>
<protein>
    <submittedName>
        <fullName evidence="2">YrhC family protein</fullName>
    </submittedName>
</protein>
<evidence type="ECO:0000256" key="1">
    <source>
        <dbReference type="SAM" id="Phobius"/>
    </source>
</evidence>
<dbReference type="RefSeq" id="WP_249095100.1">
    <property type="nucleotide sequence ID" value="NZ_JAMAST010000001.1"/>
</dbReference>
<organism evidence="2 3">
    <name type="scientific">Sporolactobacillus mangiferae</name>
    <dbReference type="NCBI Taxonomy" id="2940498"/>
    <lineage>
        <taxon>Bacteria</taxon>
        <taxon>Bacillati</taxon>
        <taxon>Bacillota</taxon>
        <taxon>Bacilli</taxon>
        <taxon>Bacillales</taxon>
        <taxon>Sporolactobacillaceae</taxon>
        <taxon>Sporolactobacillus</taxon>
    </lineage>
</organism>
<dbReference type="Proteomes" id="UP001203004">
    <property type="component" value="Unassembled WGS sequence"/>
</dbReference>
<feature type="transmembrane region" description="Helical" evidence="1">
    <location>
        <begin position="21"/>
        <end position="39"/>
    </location>
</feature>
<dbReference type="EMBL" id="JAMAST010000001">
    <property type="protein sequence ID" value="MCL1630450.1"/>
    <property type="molecule type" value="Genomic_DNA"/>
</dbReference>
<proteinExistence type="predicted"/>
<name>A0ABT0M6F5_9BACL</name>
<keyword evidence="1" id="KW-0812">Transmembrane</keyword>
<keyword evidence="1" id="KW-1133">Transmembrane helix</keyword>
<reference evidence="2 3" key="1">
    <citation type="submission" date="2022-05" db="EMBL/GenBank/DDBJ databases">
        <title>Sporolactobacillus sp nov CPB3-1, isolated from tree bark (Mangifera indica L.).</title>
        <authorList>
            <person name="Phuengjayaem S."/>
            <person name="Tanasupawat S."/>
        </authorList>
    </citation>
    <scope>NUCLEOTIDE SEQUENCE [LARGE SCALE GENOMIC DNA]</scope>
    <source>
        <strain evidence="2 3">CPB3-1</strain>
    </source>
</reference>
<keyword evidence="1" id="KW-0472">Membrane</keyword>
<dbReference type="InterPro" id="IPR025418">
    <property type="entry name" value="YrhC-like"/>
</dbReference>
<gene>
    <name evidence="2" type="ORF">M3N64_00590</name>
</gene>
<accession>A0ABT0M6F5</accession>
<keyword evidence="3" id="KW-1185">Reference proteome</keyword>
<dbReference type="Pfam" id="PF14143">
    <property type="entry name" value="YrhC"/>
    <property type="match status" value="1"/>
</dbReference>
<feature type="transmembrane region" description="Helical" evidence="1">
    <location>
        <begin position="45"/>
        <end position="63"/>
    </location>
</feature>
<evidence type="ECO:0000313" key="3">
    <source>
        <dbReference type="Proteomes" id="UP001203004"/>
    </source>
</evidence>
<evidence type="ECO:0000313" key="2">
    <source>
        <dbReference type="EMBL" id="MCL1630450.1"/>
    </source>
</evidence>